<keyword evidence="1" id="KW-0812">Transmembrane</keyword>
<feature type="transmembrane region" description="Helical" evidence="1">
    <location>
        <begin position="34"/>
        <end position="55"/>
    </location>
</feature>
<dbReference type="AlphaFoldDB" id="A0A330M2S7"/>
<reference evidence="3" key="1">
    <citation type="submission" date="2018-05" db="EMBL/GenBank/DDBJ databases">
        <authorList>
            <person name="Cea G.-C."/>
            <person name="William W."/>
        </authorList>
    </citation>
    <scope>NUCLEOTIDE SEQUENCE [LARGE SCALE GENOMIC DNA]</scope>
    <source>
        <strain evidence="3">DB21MT 5</strain>
    </source>
</reference>
<gene>
    <name evidence="2" type="ORF">MORIYA_4323</name>
</gene>
<dbReference type="EMBL" id="LS483250">
    <property type="protein sequence ID" value="SQD80775.1"/>
    <property type="molecule type" value="Genomic_DNA"/>
</dbReference>
<name>A0A330M2S7_9GAMM</name>
<evidence type="ECO:0000256" key="1">
    <source>
        <dbReference type="SAM" id="Phobius"/>
    </source>
</evidence>
<dbReference type="Proteomes" id="UP000250163">
    <property type="component" value="Chromosome MORIYA"/>
</dbReference>
<keyword evidence="1" id="KW-1133">Transmembrane helix</keyword>
<organism evidence="2 3">
    <name type="scientific">Moritella yayanosii</name>
    <dbReference type="NCBI Taxonomy" id="69539"/>
    <lineage>
        <taxon>Bacteria</taxon>
        <taxon>Pseudomonadati</taxon>
        <taxon>Pseudomonadota</taxon>
        <taxon>Gammaproteobacteria</taxon>
        <taxon>Alteromonadales</taxon>
        <taxon>Moritellaceae</taxon>
        <taxon>Moritella</taxon>
    </lineage>
</organism>
<dbReference type="KEGG" id="mya:MORIYA_4323"/>
<evidence type="ECO:0000313" key="3">
    <source>
        <dbReference type="Proteomes" id="UP000250163"/>
    </source>
</evidence>
<keyword evidence="3" id="KW-1185">Reference proteome</keyword>
<sequence length="86" mass="9498">MGERDTGSVEVIGSIPFGSTISASTIFNSKRLLFLFYSYNVIIIYSLFLSVIRLCDPIAIIIRVIEDHSLISSPISLLISLVFTPC</sequence>
<proteinExistence type="predicted"/>
<accession>A0A330M2S7</accession>
<protein>
    <submittedName>
        <fullName evidence="2">Uncharacterized protein</fullName>
    </submittedName>
</protein>
<evidence type="ECO:0000313" key="2">
    <source>
        <dbReference type="EMBL" id="SQD80775.1"/>
    </source>
</evidence>
<keyword evidence="1" id="KW-0472">Membrane</keyword>